<name>A0A9P6YGL3_9FUNG</name>
<accession>A0A9P6YGL3</accession>
<feature type="region of interest" description="Disordered" evidence="1">
    <location>
        <begin position="1"/>
        <end position="95"/>
    </location>
</feature>
<feature type="compositionally biased region" description="Basic residues" evidence="1">
    <location>
        <begin position="42"/>
        <end position="51"/>
    </location>
</feature>
<gene>
    <name evidence="2" type="ORF">G6F50_013499</name>
</gene>
<sequence>MAQNNNFWPALKRPTGGSFSSSLRSTSRMPRSHARSSAVGRLSRHMRKASKAKPITMARPMNGCRMRGHGPPPNSWVNGHRAGWHSASPDSAVSTKQIATTQWLMRVGAR</sequence>
<comment type="caution">
    <text evidence="2">The sequence shown here is derived from an EMBL/GenBank/DDBJ whole genome shotgun (WGS) entry which is preliminary data.</text>
</comment>
<evidence type="ECO:0000256" key="1">
    <source>
        <dbReference type="SAM" id="MobiDB-lite"/>
    </source>
</evidence>
<organism evidence="2 3">
    <name type="scientific">Rhizopus delemar</name>
    <dbReference type="NCBI Taxonomy" id="936053"/>
    <lineage>
        <taxon>Eukaryota</taxon>
        <taxon>Fungi</taxon>
        <taxon>Fungi incertae sedis</taxon>
        <taxon>Mucoromycota</taxon>
        <taxon>Mucoromycotina</taxon>
        <taxon>Mucoromycetes</taxon>
        <taxon>Mucorales</taxon>
        <taxon>Mucorineae</taxon>
        <taxon>Rhizopodaceae</taxon>
        <taxon>Rhizopus</taxon>
    </lineage>
</organism>
<evidence type="ECO:0000313" key="2">
    <source>
        <dbReference type="EMBL" id="KAG1547907.1"/>
    </source>
</evidence>
<dbReference type="EMBL" id="JAANIU010005393">
    <property type="protein sequence ID" value="KAG1547907.1"/>
    <property type="molecule type" value="Genomic_DNA"/>
</dbReference>
<proteinExistence type="predicted"/>
<feature type="compositionally biased region" description="Low complexity" evidence="1">
    <location>
        <begin position="18"/>
        <end position="29"/>
    </location>
</feature>
<keyword evidence="3" id="KW-1185">Reference proteome</keyword>
<dbReference type="Proteomes" id="UP000740926">
    <property type="component" value="Unassembled WGS sequence"/>
</dbReference>
<reference evidence="2 3" key="1">
    <citation type="journal article" date="2020" name="Microb. Genom.">
        <title>Genetic diversity of clinical and environmental Mucorales isolates obtained from an investigation of mucormycosis cases among solid organ transplant recipients.</title>
        <authorList>
            <person name="Nguyen M.H."/>
            <person name="Kaul D."/>
            <person name="Muto C."/>
            <person name="Cheng S.J."/>
            <person name="Richter R.A."/>
            <person name="Bruno V.M."/>
            <person name="Liu G."/>
            <person name="Beyhan S."/>
            <person name="Sundermann A.J."/>
            <person name="Mounaud S."/>
            <person name="Pasculle A.W."/>
            <person name="Nierman W.C."/>
            <person name="Driscoll E."/>
            <person name="Cumbie R."/>
            <person name="Clancy C.J."/>
            <person name="Dupont C.L."/>
        </authorList>
    </citation>
    <scope>NUCLEOTIDE SEQUENCE [LARGE SCALE GENOMIC DNA]</scope>
    <source>
        <strain evidence="2 3">GL24</strain>
    </source>
</reference>
<evidence type="ECO:0000313" key="3">
    <source>
        <dbReference type="Proteomes" id="UP000740926"/>
    </source>
</evidence>
<dbReference type="AlphaFoldDB" id="A0A9P6YGL3"/>
<protein>
    <submittedName>
        <fullName evidence="2">Uncharacterized protein</fullName>
    </submittedName>
</protein>